<gene>
    <name evidence="4" type="ORF">MSSAC_0653</name>
</gene>
<dbReference type="PANTHER" id="PTHR43167:SF1">
    <property type="entry name" value="PUTATIVE (AFU_ORTHOLOGUE AFUA_6G01830)-RELATED"/>
    <property type="match status" value="1"/>
</dbReference>
<keyword evidence="1 4" id="KW-0489">Methyltransferase</keyword>
<dbReference type="STRING" id="1434118.MSSAC_0653"/>
<dbReference type="InterPro" id="IPR002935">
    <property type="entry name" value="SAM_O-MeTrfase"/>
</dbReference>
<dbReference type="InterPro" id="IPR029063">
    <property type="entry name" value="SAM-dependent_MTases_sf"/>
</dbReference>
<proteinExistence type="predicted"/>
<dbReference type="SUPFAM" id="SSF53335">
    <property type="entry name" value="S-adenosyl-L-methionine-dependent methyltransferases"/>
    <property type="match status" value="1"/>
</dbReference>
<sequence length="196" mass="22353">MFHDIFDPIKERMNYLEFIDKNDRINGTPKLHRLRQIPPETGKFIALMLSASPDGVATEIGTSAGYSSMWLALACIETKRKLITFEIQEEKVKMARETFSKAGIENIVELVHGDARHLISRYTGISFCFLDCDKEYYLDCYEAVIPKMIRGGILIADNVISHAAMLKPFLDCVYNDQRVDAVLVPFKNGELVCRKR</sequence>
<reference evidence="4 5" key="1">
    <citation type="submission" date="2014-07" db="EMBL/GenBank/DDBJ databases">
        <title>Methanogenic archaea and the global carbon cycle.</title>
        <authorList>
            <person name="Henriksen J.R."/>
            <person name="Luke J."/>
            <person name="Reinhart S."/>
            <person name="Benedict M.N."/>
            <person name="Youngblut N.D."/>
            <person name="Metcalf M.E."/>
            <person name="Whitaker R.J."/>
            <person name="Metcalf W.W."/>
        </authorList>
    </citation>
    <scope>NUCLEOTIDE SEQUENCE [LARGE SCALE GENOMIC DNA]</scope>
    <source>
        <strain evidence="4 5">C2J</strain>
    </source>
</reference>
<evidence type="ECO:0000313" key="4">
    <source>
        <dbReference type="EMBL" id="AKB35243.1"/>
    </source>
</evidence>
<dbReference type="GO" id="GO:0032259">
    <property type="term" value="P:methylation"/>
    <property type="evidence" value="ECO:0007669"/>
    <property type="project" value="UniProtKB-KW"/>
</dbReference>
<keyword evidence="3" id="KW-0949">S-adenosyl-L-methionine</keyword>
<evidence type="ECO:0000256" key="2">
    <source>
        <dbReference type="ARBA" id="ARBA00022679"/>
    </source>
</evidence>
<evidence type="ECO:0000256" key="3">
    <source>
        <dbReference type="ARBA" id="ARBA00022691"/>
    </source>
</evidence>
<dbReference type="EMBL" id="CP009508">
    <property type="protein sequence ID" value="AKB35243.1"/>
    <property type="molecule type" value="Genomic_DNA"/>
</dbReference>
<name>A0A0E3PJT8_9EURY</name>
<dbReference type="GO" id="GO:0008171">
    <property type="term" value="F:O-methyltransferase activity"/>
    <property type="evidence" value="ECO:0007669"/>
    <property type="project" value="InterPro"/>
</dbReference>
<dbReference type="Proteomes" id="UP000033123">
    <property type="component" value="Chromosome"/>
</dbReference>
<dbReference type="Gene3D" id="3.40.50.150">
    <property type="entry name" value="Vaccinia Virus protein VP39"/>
    <property type="match status" value="1"/>
</dbReference>
<dbReference type="KEGG" id="msj:MSSAC_0653"/>
<evidence type="ECO:0000313" key="5">
    <source>
        <dbReference type="Proteomes" id="UP000033123"/>
    </source>
</evidence>
<dbReference type="RefSeq" id="WP_048179827.1">
    <property type="nucleotide sequence ID" value="NZ_CP009508.1"/>
</dbReference>
<protein>
    <submittedName>
        <fullName evidence="4">O-methyltransferase</fullName>
        <ecNumber evidence="4">2.1.1.-</ecNumber>
    </submittedName>
</protein>
<dbReference type="HOGENOM" id="CLU_067676_4_1_2"/>
<dbReference type="AlphaFoldDB" id="A0A0E3PJT8"/>
<dbReference type="EC" id="2.1.1.-" evidence="4"/>
<evidence type="ECO:0000256" key="1">
    <source>
        <dbReference type="ARBA" id="ARBA00022603"/>
    </source>
</evidence>
<dbReference type="PATRIC" id="fig|1434118.4.peg.833"/>
<dbReference type="GeneID" id="24870206"/>
<dbReference type="PROSITE" id="PS51682">
    <property type="entry name" value="SAM_OMT_I"/>
    <property type="match status" value="1"/>
</dbReference>
<dbReference type="Pfam" id="PF01596">
    <property type="entry name" value="Methyltransf_3"/>
    <property type="match status" value="1"/>
</dbReference>
<dbReference type="PANTHER" id="PTHR43167">
    <property type="entry name" value="PUTATIVE (AFU_ORTHOLOGUE AFUA_6G01830)-RELATED"/>
    <property type="match status" value="1"/>
</dbReference>
<keyword evidence="2 4" id="KW-0808">Transferase</keyword>
<accession>A0A0E3PJT8</accession>
<organism evidence="4 5">
    <name type="scientific">Methanosarcina siciliae C2J</name>
    <dbReference type="NCBI Taxonomy" id="1434118"/>
    <lineage>
        <taxon>Archaea</taxon>
        <taxon>Methanobacteriati</taxon>
        <taxon>Methanobacteriota</taxon>
        <taxon>Stenosarchaea group</taxon>
        <taxon>Methanomicrobia</taxon>
        <taxon>Methanosarcinales</taxon>
        <taxon>Methanosarcinaceae</taxon>
        <taxon>Methanosarcina</taxon>
    </lineage>
</organism>